<dbReference type="SUPFAM" id="SSF53756">
    <property type="entry name" value="UDP-Glycosyltransferase/glycogen phosphorylase"/>
    <property type="match status" value="1"/>
</dbReference>
<dbReference type="PANTHER" id="PTHR45871:SF1">
    <property type="entry name" value="PHOSPHATIDYLINOSITOL N-ACETYLGLUCOSAMINYLTRANSFERASE SUBUNIT A"/>
    <property type="match status" value="1"/>
</dbReference>
<dbReference type="PANTHER" id="PTHR45871">
    <property type="entry name" value="N-ACETYLGLUCOSAMINYL-PHOSPHATIDYLINOSITOL BIOSYNTHETIC PROTEIN"/>
    <property type="match status" value="1"/>
</dbReference>
<comment type="caution">
    <text evidence="1">The sequence shown here is derived from an EMBL/GenBank/DDBJ whole genome shotgun (WGS) entry which is preliminary data.</text>
</comment>
<dbReference type="EMBL" id="LVVL01000001">
    <property type="protein sequence ID" value="OAN14369.1"/>
    <property type="molecule type" value="Genomic_DNA"/>
</dbReference>
<reference evidence="1 2" key="1">
    <citation type="submission" date="2016-03" db="EMBL/GenBank/DDBJ databases">
        <authorList>
            <person name="Cho S.-Y."/>
            <person name="Lim S."/>
            <person name="Kim H."/>
            <person name="Soh E.H."/>
            <person name="Moon J.S."/>
        </authorList>
    </citation>
    <scope>NUCLEOTIDE SEQUENCE [LARGE SCALE GENOMIC DNA]</scope>
    <source>
        <strain evidence="1 2">KCTC 3810</strain>
    </source>
</reference>
<name>A0ABX2V949_9BACL</name>
<protein>
    <recommendedName>
        <fullName evidence="3">Glycosyl transferase family 1 domain-containing protein</fullName>
    </recommendedName>
</protein>
<evidence type="ECO:0000313" key="2">
    <source>
        <dbReference type="Proteomes" id="UP000078447"/>
    </source>
</evidence>
<evidence type="ECO:0008006" key="3">
    <source>
        <dbReference type="Google" id="ProtNLM"/>
    </source>
</evidence>
<sequence>MKKKLVGENNELEILYVAPYVDEKVKEFRGYGSLHPAGNKKIVAINNLFKKNNWNSTIISPLLLKKNTFKIFKSKKIFLNESLVIFPTTIDVKFLSLIFNLVFSLYELSKWAKSNKHKRKVVVFYNYRVETSIVALFAKTFFKIPIIIDYEDGIYAVKETNKYYRKLSLLIEKMMDPLLNGAVLVTSLLKQRVATNNVVVARGIYNSTSDTPSQNFIKECANLTYTGRLDYERGIEVLLESLKYIETEKKINLRISGYGPIQKKVEDFITENTLKDINIEFLGFLNDSDYNELMISTDIFINPQRETIKFNECSFPSKVFEYAKHSKLIISSNVSDVKEMSENSIVLYENDCPQNLGNAISEAIDQYNEISSDFPINLKDWMINNSSETVLSEKMKILIEVALKGEKNA</sequence>
<accession>A0ABX2V949</accession>
<organism evidence="1 2">
    <name type="scientific">Exiguobacterium undae</name>
    <dbReference type="NCBI Taxonomy" id="169177"/>
    <lineage>
        <taxon>Bacteria</taxon>
        <taxon>Bacillati</taxon>
        <taxon>Bacillota</taxon>
        <taxon>Bacilli</taxon>
        <taxon>Bacillales</taxon>
        <taxon>Bacillales Family XII. Incertae Sedis</taxon>
        <taxon>Exiguobacterium</taxon>
    </lineage>
</organism>
<dbReference type="Pfam" id="PF13692">
    <property type="entry name" value="Glyco_trans_1_4"/>
    <property type="match status" value="1"/>
</dbReference>
<dbReference type="RefSeq" id="WP_028105618.1">
    <property type="nucleotide sequence ID" value="NZ_LVVL01000001.1"/>
</dbReference>
<gene>
    <name evidence="1" type="ORF">A3783_00145</name>
</gene>
<dbReference type="Gene3D" id="3.40.50.2000">
    <property type="entry name" value="Glycogen Phosphorylase B"/>
    <property type="match status" value="2"/>
</dbReference>
<proteinExistence type="predicted"/>
<dbReference type="Proteomes" id="UP000078447">
    <property type="component" value="Unassembled WGS sequence"/>
</dbReference>
<keyword evidence="2" id="KW-1185">Reference proteome</keyword>
<evidence type="ECO:0000313" key="1">
    <source>
        <dbReference type="EMBL" id="OAN14369.1"/>
    </source>
</evidence>